<evidence type="ECO:0000256" key="4">
    <source>
        <dbReference type="SAM" id="SignalP"/>
    </source>
</evidence>
<organism evidence="6">
    <name type="scientific">Rhipicephalus zambeziensis</name>
    <dbReference type="NCBI Taxonomy" id="60191"/>
    <lineage>
        <taxon>Eukaryota</taxon>
        <taxon>Metazoa</taxon>
        <taxon>Ecdysozoa</taxon>
        <taxon>Arthropoda</taxon>
        <taxon>Chelicerata</taxon>
        <taxon>Arachnida</taxon>
        <taxon>Acari</taxon>
        <taxon>Parasitiformes</taxon>
        <taxon>Ixodida</taxon>
        <taxon>Ixodoidea</taxon>
        <taxon>Ixodidae</taxon>
        <taxon>Rhipicephalinae</taxon>
        <taxon>Rhipicephalus</taxon>
        <taxon>Rhipicephalus</taxon>
    </lineage>
</organism>
<feature type="domain" description="BPTI/Kunitz inhibitor" evidence="5">
    <location>
        <begin position="104"/>
        <end position="158"/>
    </location>
</feature>
<dbReference type="PANTHER" id="PTHR10083">
    <property type="entry name" value="KUNITZ-TYPE PROTEASE INHIBITOR-RELATED"/>
    <property type="match status" value="1"/>
</dbReference>
<dbReference type="GO" id="GO:0005615">
    <property type="term" value="C:extracellular space"/>
    <property type="evidence" value="ECO:0007669"/>
    <property type="project" value="TreeGrafter"/>
</dbReference>
<dbReference type="InterPro" id="IPR002223">
    <property type="entry name" value="Kunitz_BPTI"/>
</dbReference>
<dbReference type="SUPFAM" id="SSF57362">
    <property type="entry name" value="BPTI-like"/>
    <property type="match status" value="2"/>
</dbReference>
<dbReference type="InterPro" id="IPR050098">
    <property type="entry name" value="TFPI/VKTCI-like"/>
</dbReference>
<sequence>MAKYCILILILAPTQVLYAANPAALKILRRLWRYSCEEPFDEPVGDCTATINKYFFNHTAKMCQKFYWNGCLSRGVYETRYACALNCHEGESAAYCAMKPPPECVHPNPKGWGHRHYTIDVFYYDIDARQCKPFKYCGDPQPPGSNMFTSMTQCIQECEGFPFSKEE</sequence>
<evidence type="ECO:0000256" key="1">
    <source>
        <dbReference type="ARBA" id="ARBA00022690"/>
    </source>
</evidence>
<dbReference type="Gene3D" id="4.10.410.10">
    <property type="entry name" value="Pancreatic trypsin inhibitor Kunitz domain"/>
    <property type="match status" value="2"/>
</dbReference>
<name>A0A224YCN8_9ACAR</name>
<evidence type="ECO:0000256" key="3">
    <source>
        <dbReference type="ARBA" id="ARBA00023157"/>
    </source>
</evidence>
<accession>A0A224YCN8</accession>
<feature type="domain" description="BPTI/Kunitz inhibitor" evidence="5">
    <location>
        <begin position="36"/>
        <end position="87"/>
    </location>
</feature>
<keyword evidence="2" id="KW-0722">Serine protease inhibitor</keyword>
<feature type="chain" id="PRO_5012307697" evidence="4">
    <location>
        <begin position="20"/>
        <end position="167"/>
    </location>
</feature>
<dbReference type="Pfam" id="PF00014">
    <property type="entry name" value="Kunitz_BPTI"/>
    <property type="match status" value="2"/>
</dbReference>
<keyword evidence="4" id="KW-0732">Signal</keyword>
<reference evidence="6" key="1">
    <citation type="journal article" date="2017" name="Parasit. Vectors">
        <title>Sialotranscriptomics of Rhipicephalus zambeziensis reveals intricate expression profiles of secretory proteins and suggests tight temporal transcriptional regulation during blood-feeding.</title>
        <authorList>
            <person name="de Castro M.H."/>
            <person name="de Klerk D."/>
            <person name="Pienaar R."/>
            <person name="Rees D.J.G."/>
            <person name="Mans B.J."/>
        </authorList>
    </citation>
    <scope>NUCLEOTIDE SEQUENCE</scope>
    <source>
        <tissue evidence="6">Salivary glands</tissue>
    </source>
</reference>
<dbReference type="SMART" id="SM00131">
    <property type="entry name" value="KU"/>
    <property type="match status" value="2"/>
</dbReference>
<evidence type="ECO:0000313" key="6">
    <source>
        <dbReference type="EMBL" id="MAA11734.1"/>
    </source>
</evidence>
<keyword evidence="3" id="KW-1015">Disulfide bond</keyword>
<dbReference type="EMBL" id="GFPF01000588">
    <property type="protein sequence ID" value="MAA11734.1"/>
    <property type="molecule type" value="Transcribed_RNA"/>
</dbReference>
<evidence type="ECO:0000256" key="2">
    <source>
        <dbReference type="ARBA" id="ARBA00022900"/>
    </source>
</evidence>
<dbReference type="GO" id="GO:0004867">
    <property type="term" value="F:serine-type endopeptidase inhibitor activity"/>
    <property type="evidence" value="ECO:0007669"/>
    <property type="project" value="UniProtKB-KW"/>
</dbReference>
<dbReference type="AlphaFoldDB" id="A0A224YCN8"/>
<dbReference type="PANTHER" id="PTHR10083:SF374">
    <property type="entry name" value="BPTI_KUNITZ INHIBITOR DOMAIN-CONTAINING PROTEIN"/>
    <property type="match status" value="1"/>
</dbReference>
<keyword evidence="1" id="KW-0646">Protease inhibitor</keyword>
<evidence type="ECO:0000259" key="5">
    <source>
        <dbReference type="PROSITE" id="PS50279"/>
    </source>
</evidence>
<dbReference type="CDD" id="cd00109">
    <property type="entry name" value="Kunitz-type"/>
    <property type="match status" value="1"/>
</dbReference>
<dbReference type="InterPro" id="IPR036880">
    <property type="entry name" value="Kunitz_BPTI_sf"/>
</dbReference>
<feature type="signal peptide" evidence="4">
    <location>
        <begin position="1"/>
        <end position="19"/>
    </location>
</feature>
<protein>
    <submittedName>
        <fullName evidence="6">Pancreatic trypsin inhibitor</fullName>
    </submittedName>
</protein>
<proteinExistence type="predicted"/>
<dbReference type="PROSITE" id="PS50279">
    <property type="entry name" value="BPTI_KUNITZ_2"/>
    <property type="match status" value="2"/>
</dbReference>